<dbReference type="InterPro" id="IPR016161">
    <property type="entry name" value="Ald_DH/histidinol_DH"/>
</dbReference>
<keyword evidence="3" id="KW-0520">NAD</keyword>
<name>A0A5J4L341_9ACTN</name>
<accession>A0A5J4L341</accession>
<dbReference type="EMBL" id="BLAG01000005">
    <property type="protein sequence ID" value="GES28483.1"/>
    <property type="molecule type" value="Genomic_DNA"/>
</dbReference>
<dbReference type="AlphaFoldDB" id="A0A5J4L341"/>
<comment type="similarity">
    <text evidence="1">Belongs to the aldehyde dehydrogenase family.</text>
</comment>
<dbReference type="PANTHER" id="PTHR42986:SF1">
    <property type="entry name" value="BENZALDEHYDE DEHYDROGENASE YFMT"/>
    <property type="match status" value="1"/>
</dbReference>
<dbReference type="Gene3D" id="3.40.605.10">
    <property type="entry name" value="Aldehyde Dehydrogenase, Chain A, domain 1"/>
    <property type="match status" value="1"/>
</dbReference>
<keyword evidence="2" id="KW-0560">Oxidoreductase</keyword>
<dbReference type="InterPro" id="IPR015590">
    <property type="entry name" value="Aldehyde_DH_dom"/>
</dbReference>
<evidence type="ECO:0000256" key="3">
    <source>
        <dbReference type="ARBA" id="ARBA00023027"/>
    </source>
</evidence>
<keyword evidence="6" id="KW-1185">Reference proteome</keyword>
<dbReference type="Proteomes" id="UP000325598">
    <property type="component" value="Unassembled WGS sequence"/>
</dbReference>
<reference evidence="5 6" key="1">
    <citation type="submission" date="2019-10" db="EMBL/GenBank/DDBJ databases">
        <title>Whole genome shotgun sequence of Streptomyces angustmyceticus NBRC 3934.</title>
        <authorList>
            <person name="Hosoyama A."/>
            <person name="Ichikawa N."/>
            <person name="Kimura A."/>
            <person name="Kitahashi Y."/>
            <person name="Komaki H."/>
            <person name="Uohara A."/>
        </authorList>
    </citation>
    <scope>NUCLEOTIDE SEQUENCE [LARGE SCALE GENOMIC DNA]</scope>
    <source>
        <strain evidence="5 6">NBRC 3934</strain>
    </source>
</reference>
<evidence type="ECO:0000259" key="4">
    <source>
        <dbReference type="Pfam" id="PF00171"/>
    </source>
</evidence>
<evidence type="ECO:0000256" key="2">
    <source>
        <dbReference type="ARBA" id="ARBA00023002"/>
    </source>
</evidence>
<dbReference type="PANTHER" id="PTHR42986">
    <property type="entry name" value="BENZALDEHYDE DEHYDROGENASE YFMT"/>
    <property type="match status" value="1"/>
</dbReference>
<proteinExistence type="inferred from homology"/>
<dbReference type="Pfam" id="PF00171">
    <property type="entry name" value="Aldedh"/>
    <property type="match status" value="1"/>
</dbReference>
<dbReference type="InterPro" id="IPR016162">
    <property type="entry name" value="Ald_DH_N"/>
</dbReference>
<comment type="caution">
    <text evidence="5">The sequence shown here is derived from an EMBL/GenBank/DDBJ whole genome shotgun (WGS) entry which is preliminary data.</text>
</comment>
<sequence length="575" mass="61709">MDDLQVEGSVKESFCADFPHHGNDEFASVAPTVRKSAPRAYHSFVGGADVPSDNSVYCMSARAMLNDVFATLRAKRALERGTGDPGNPNVLARCSVADGETAQAAVKAAAGAFPQWAAAPAERRIFALGRAVRRRLEAHRSEIIEVLIQEQHPRVLAEWQFAGLLGGYSEENLRFYAGQLHQEYSRGPRRMLVRRQPDGVVCANPPQNAPLSSVLLAATAMLAGNTLVVRVPRSAPLGAMYVLREILVPALDEAGAPPGTLNFFCAAPQEVLDSWLNDPAVADIFYIGPSDVGLRLEAKCVARGKKPILELAGNDGVAIWRDADVGRAVQALTECFFGSGQICMVPNYAVVHPDIADELLDRLGEAVDALRPGYPDDPETLLSPVVRSEKFFAFLDQATGAGAQVLRGGHRMEIDGTVSANGPFLQPTVLRVDGLAGARLVDAVREETFFPLLPVVVAEPGDDALVLDRMVAFLNENAYGLRNSVWAREDRVVDRFVRDVRNGGLLKVNDSHVGFLPTLPTHGGTGLTGGVYGEANYPPLRTSRLQGVSVAHGVQPREAVFGSAAGTDHTNRSAS</sequence>
<protein>
    <submittedName>
        <fullName evidence="5">Putative aldehyde dehydrogenase</fullName>
    </submittedName>
</protein>
<gene>
    <name evidence="5" type="ORF">San01_09700</name>
</gene>
<dbReference type="InterPro" id="IPR016163">
    <property type="entry name" value="Ald_DH_C"/>
</dbReference>
<dbReference type="Gene3D" id="3.40.309.10">
    <property type="entry name" value="Aldehyde Dehydrogenase, Chain A, domain 2"/>
    <property type="match status" value="1"/>
</dbReference>
<evidence type="ECO:0000313" key="5">
    <source>
        <dbReference type="EMBL" id="GES28483.1"/>
    </source>
</evidence>
<feature type="domain" description="Aldehyde dehydrogenase" evidence="4">
    <location>
        <begin position="84"/>
        <end position="529"/>
    </location>
</feature>
<organism evidence="5 6">
    <name type="scientific">Streptomyces angustmyceticus</name>
    <dbReference type="NCBI Taxonomy" id="285578"/>
    <lineage>
        <taxon>Bacteria</taxon>
        <taxon>Bacillati</taxon>
        <taxon>Actinomycetota</taxon>
        <taxon>Actinomycetes</taxon>
        <taxon>Kitasatosporales</taxon>
        <taxon>Streptomycetaceae</taxon>
        <taxon>Streptomyces</taxon>
    </lineage>
</organism>
<dbReference type="SUPFAM" id="SSF53720">
    <property type="entry name" value="ALDH-like"/>
    <property type="match status" value="1"/>
</dbReference>
<evidence type="ECO:0000256" key="1">
    <source>
        <dbReference type="ARBA" id="ARBA00009986"/>
    </source>
</evidence>
<evidence type="ECO:0000313" key="6">
    <source>
        <dbReference type="Proteomes" id="UP000325598"/>
    </source>
</evidence>
<dbReference type="GO" id="GO:0016620">
    <property type="term" value="F:oxidoreductase activity, acting on the aldehyde or oxo group of donors, NAD or NADP as acceptor"/>
    <property type="evidence" value="ECO:0007669"/>
    <property type="project" value="InterPro"/>
</dbReference>